<name>A0A4U5V0K6_COLLU</name>
<organism evidence="2 3">
    <name type="scientific">Collichthys lucidus</name>
    <name type="common">Big head croaker</name>
    <name type="synonym">Sciaena lucida</name>
    <dbReference type="NCBI Taxonomy" id="240159"/>
    <lineage>
        <taxon>Eukaryota</taxon>
        <taxon>Metazoa</taxon>
        <taxon>Chordata</taxon>
        <taxon>Craniata</taxon>
        <taxon>Vertebrata</taxon>
        <taxon>Euteleostomi</taxon>
        <taxon>Actinopterygii</taxon>
        <taxon>Neopterygii</taxon>
        <taxon>Teleostei</taxon>
        <taxon>Neoteleostei</taxon>
        <taxon>Acanthomorphata</taxon>
        <taxon>Eupercaria</taxon>
        <taxon>Sciaenidae</taxon>
        <taxon>Collichthys</taxon>
    </lineage>
</organism>
<dbReference type="PROSITE" id="PS51257">
    <property type="entry name" value="PROKAR_LIPOPROTEIN"/>
    <property type="match status" value="1"/>
</dbReference>
<proteinExistence type="predicted"/>
<keyword evidence="1" id="KW-0732">Signal</keyword>
<protein>
    <submittedName>
        <fullName evidence="2">Uncharacterized protein</fullName>
    </submittedName>
</protein>
<evidence type="ECO:0000313" key="3">
    <source>
        <dbReference type="Proteomes" id="UP000298787"/>
    </source>
</evidence>
<evidence type="ECO:0000256" key="1">
    <source>
        <dbReference type="SAM" id="SignalP"/>
    </source>
</evidence>
<accession>A0A4U5V0K6</accession>
<reference evidence="2 3" key="1">
    <citation type="submission" date="2019-01" db="EMBL/GenBank/DDBJ databases">
        <title>Genome Assembly of Collichthys lucidus.</title>
        <authorList>
            <person name="Cai M."/>
            <person name="Xiao S."/>
        </authorList>
    </citation>
    <scope>NUCLEOTIDE SEQUENCE [LARGE SCALE GENOMIC DNA]</scope>
    <source>
        <strain evidence="2">JT15FE1705JMU</strain>
        <tissue evidence="2">Muscle</tissue>
    </source>
</reference>
<keyword evidence="3" id="KW-1185">Reference proteome</keyword>
<sequence length="56" mass="6104">MAVRDAASLLVGLLILCHTWGGCLVAPSLNQLFSLVSHTDSDVKMMVSTRWFGVKK</sequence>
<dbReference type="Proteomes" id="UP000298787">
    <property type="component" value="Chromosome 13"/>
</dbReference>
<evidence type="ECO:0000313" key="2">
    <source>
        <dbReference type="EMBL" id="TKS81059.1"/>
    </source>
</evidence>
<feature type="signal peptide" evidence="1">
    <location>
        <begin position="1"/>
        <end position="21"/>
    </location>
</feature>
<gene>
    <name evidence="2" type="ORF">D9C73_015163</name>
</gene>
<dbReference type="EMBL" id="CM014090">
    <property type="protein sequence ID" value="TKS81059.1"/>
    <property type="molecule type" value="Genomic_DNA"/>
</dbReference>
<dbReference type="AlphaFoldDB" id="A0A4U5V0K6"/>
<feature type="chain" id="PRO_5020908434" evidence="1">
    <location>
        <begin position="22"/>
        <end position="56"/>
    </location>
</feature>